<evidence type="ECO:0000313" key="2">
    <source>
        <dbReference type="Proteomes" id="UP000824533"/>
    </source>
</evidence>
<comment type="caution">
    <text evidence="1">The sequence shown here is derived from an EMBL/GenBank/DDBJ whole genome shotgun (WGS) entry which is preliminary data.</text>
</comment>
<accession>A0ACC1CMA1</accession>
<dbReference type="EMBL" id="CM034407">
    <property type="protein sequence ID" value="KAJ0172745.1"/>
    <property type="molecule type" value="Genomic_DNA"/>
</dbReference>
<gene>
    <name evidence="1" type="ORF">K1T71_011884</name>
</gene>
<name>A0ACC1CMA1_9NEOP</name>
<sequence>MSALLEVLVTCDSNNPLWTCCVWDPYTGTSLMTYKGGGICEARTLSFVGTDYLAAVEKLKPVLHVWPLNSHQPVQGMRFILPGKCNAFAISSDGAFIVAGINEKVYLWQTSSGSLITILNRHYQKISLLKFTPDGCYFVSAAEDGMVMVWSLATVAAHPEIGLTTQSSAGQHDPVYIFSDHSLPVTDLCVSKTGMHGRLCTVSSDRSCKIYDLSSGEMLLNLVFDIPMSAVTFDVLELNIFIGTAEGHIYKFSMTNPPRNRDLLINTENDCCVFTSHTKSVTCLSVSLDGDTLMSGSNDEQIILWHIPSKQPIRTIKHKGPITNAFFTVNYPAIFKSDFSPNIILHSLERTLEKDNDDITEIEILANKKINFWPDIREVQYNLSPKESKNEIKDKETKLKAELEKLKLINSNLYTIAIEKVLDDIPLIKPPVVNSYKNKKKRK</sequence>
<reference evidence="1 2" key="1">
    <citation type="journal article" date="2021" name="Front. Genet.">
        <title>Chromosome-Level Genome Assembly Reveals Significant Gene Expansion in the Toll and IMD Signaling Pathways of Dendrolimus kikuchii.</title>
        <authorList>
            <person name="Zhou J."/>
            <person name="Wu P."/>
            <person name="Xiong Z."/>
            <person name="Liu N."/>
            <person name="Zhao N."/>
            <person name="Ji M."/>
            <person name="Qiu Y."/>
            <person name="Yang B."/>
        </authorList>
    </citation>
    <scope>NUCLEOTIDE SEQUENCE [LARGE SCALE GENOMIC DNA]</scope>
    <source>
        <strain evidence="1">Ann1</strain>
    </source>
</reference>
<protein>
    <submittedName>
        <fullName evidence="1">Uncharacterized protein</fullName>
    </submittedName>
</protein>
<organism evidence="1 2">
    <name type="scientific">Dendrolimus kikuchii</name>
    <dbReference type="NCBI Taxonomy" id="765133"/>
    <lineage>
        <taxon>Eukaryota</taxon>
        <taxon>Metazoa</taxon>
        <taxon>Ecdysozoa</taxon>
        <taxon>Arthropoda</taxon>
        <taxon>Hexapoda</taxon>
        <taxon>Insecta</taxon>
        <taxon>Pterygota</taxon>
        <taxon>Neoptera</taxon>
        <taxon>Endopterygota</taxon>
        <taxon>Lepidoptera</taxon>
        <taxon>Glossata</taxon>
        <taxon>Ditrysia</taxon>
        <taxon>Bombycoidea</taxon>
        <taxon>Lasiocampidae</taxon>
        <taxon>Dendrolimus</taxon>
    </lineage>
</organism>
<dbReference type="Proteomes" id="UP000824533">
    <property type="component" value="Linkage Group LG21"/>
</dbReference>
<keyword evidence="2" id="KW-1185">Reference proteome</keyword>
<evidence type="ECO:0000313" key="1">
    <source>
        <dbReference type="EMBL" id="KAJ0172745.1"/>
    </source>
</evidence>
<proteinExistence type="predicted"/>